<evidence type="ECO:0000259" key="2">
    <source>
        <dbReference type="Pfam" id="PF13472"/>
    </source>
</evidence>
<protein>
    <submittedName>
        <fullName evidence="3">GDSL-type esterase/lipase family protein</fullName>
    </submittedName>
</protein>
<evidence type="ECO:0000313" key="3">
    <source>
        <dbReference type="EMBL" id="MFC5007444.1"/>
    </source>
</evidence>
<reference evidence="4" key="1">
    <citation type="journal article" date="2019" name="Int. J. Syst. Evol. Microbiol.">
        <title>The Global Catalogue of Microorganisms (GCM) 10K type strain sequencing project: providing services to taxonomists for standard genome sequencing and annotation.</title>
        <authorList>
            <consortium name="The Broad Institute Genomics Platform"/>
            <consortium name="The Broad Institute Genome Sequencing Center for Infectious Disease"/>
            <person name="Wu L."/>
            <person name="Ma J."/>
        </authorList>
    </citation>
    <scope>NUCLEOTIDE SEQUENCE [LARGE SCALE GENOMIC DNA]</scope>
    <source>
        <strain evidence="4">CGMCC 4.7152</strain>
    </source>
</reference>
<comment type="caution">
    <text evidence="3">The sequence shown here is derived from an EMBL/GenBank/DDBJ whole genome shotgun (WGS) entry which is preliminary data.</text>
</comment>
<evidence type="ECO:0000256" key="1">
    <source>
        <dbReference type="SAM" id="MobiDB-lite"/>
    </source>
</evidence>
<dbReference type="Proteomes" id="UP001595912">
    <property type="component" value="Unassembled WGS sequence"/>
</dbReference>
<organism evidence="3 4">
    <name type="scientific">Dactylosporangium cerinum</name>
    <dbReference type="NCBI Taxonomy" id="1434730"/>
    <lineage>
        <taxon>Bacteria</taxon>
        <taxon>Bacillati</taxon>
        <taxon>Actinomycetota</taxon>
        <taxon>Actinomycetes</taxon>
        <taxon>Micromonosporales</taxon>
        <taxon>Micromonosporaceae</taxon>
        <taxon>Dactylosporangium</taxon>
    </lineage>
</organism>
<evidence type="ECO:0000313" key="4">
    <source>
        <dbReference type="Proteomes" id="UP001595912"/>
    </source>
</evidence>
<dbReference type="InterPro" id="IPR013830">
    <property type="entry name" value="SGNH_hydro"/>
</dbReference>
<dbReference type="PANTHER" id="PTHR30383">
    <property type="entry name" value="THIOESTERASE 1/PROTEASE 1/LYSOPHOSPHOLIPASE L1"/>
    <property type="match status" value="1"/>
</dbReference>
<keyword evidence="4" id="KW-1185">Reference proteome</keyword>
<dbReference type="Pfam" id="PF13472">
    <property type="entry name" value="Lipase_GDSL_2"/>
    <property type="match status" value="1"/>
</dbReference>
<gene>
    <name evidence="3" type="ORF">ACFPIJ_57745</name>
</gene>
<dbReference type="PANTHER" id="PTHR30383:SF5">
    <property type="entry name" value="SGNH HYDROLASE-TYPE ESTERASE DOMAIN-CONTAINING PROTEIN"/>
    <property type="match status" value="1"/>
</dbReference>
<proteinExistence type="predicted"/>
<dbReference type="SUPFAM" id="SSF52266">
    <property type="entry name" value="SGNH hydrolase"/>
    <property type="match status" value="1"/>
</dbReference>
<feature type="compositionally biased region" description="Basic and acidic residues" evidence="1">
    <location>
        <begin position="263"/>
        <end position="277"/>
    </location>
</feature>
<dbReference type="Gene3D" id="3.40.50.1110">
    <property type="entry name" value="SGNH hydrolase"/>
    <property type="match status" value="1"/>
</dbReference>
<dbReference type="RefSeq" id="WP_380128088.1">
    <property type="nucleotide sequence ID" value="NZ_JBHSIU010000125.1"/>
</dbReference>
<dbReference type="InterPro" id="IPR036514">
    <property type="entry name" value="SGNH_hydro_sf"/>
</dbReference>
<feature type="region of interest" description="Disordered" evidence="1">
    <location>
        <begin position="223"/>
        <end position="277"/>
    </location>
</feature>
<feature type="domain" description="SGNH hydrolase-type esterase" evidence="2">
    <location>
        <begin position="25"/>
        <end position="199"/>
    </location>
</feature>
<dbReference type="EMBL" id="JBHSIU010000125">
    <property type="protein sequence ID" value="MFC5007444.1"/>
    <property type="molecule type" value="Genomic_DNA"/>
</dbReference>
<name>A0ABV9WGC7_9ACTN</name>
<accession>A0ABV9WGC7</accession>
<dbReference type="InterPro" id="IPR051532">
    <property type="entry name" value="Ester_Hydrolysis_Enzymes"/>
</dbReference>
<sequence length="277" mass="29049">MSGARLPPSEGSDAAGSRCDVRVCFFGDSFTVGVGDPSGAGWVGPVAAAARAQGHQLTVYNMGVRRDTSLDVAQRWLPEARARLKDGQAFGVVFALGTNDVDVWLGQVRVPQSRSLALLAGMLEDAHAAGWHTLVVGPPPVLDRQASRRAADLAAAMAQACAARSVPFVDVTALSADPVWSQQVAAGDAYHPSTAGYARLATLVGPVVLPWLAGMSAALPVAQHRQSGPHGTDAVLGPRIRSTSAPDPRTHLTHSAELNTHATRLDHPTQHDPRYST</sequence>